<sequence length="20" mass="2278">MIGFCKQINSIMLCVLLHVD</sequence>
<evidence type="ECO:0000313" key="1">
    <source>
        <dbReference type="EMBL" id="JAH62935.1"/>
    </source>
</evidence>
<protein>
    <submittedName>
        <fullName evidence="1">Uncharacterized protein</fullName>
    </submittedName>
</protein>
<reference evidence="1" key="1">
    <citation type="submission" date="2014-11" db="EMBL/GenBank/DDBJ databases">
        <authorList>
            <person name="Amaro Gonzalez C."/>
        </authorList>
    </citation>
    <scope>NUCLEOTIDE SEQUENCE</scope>
</reference>
<accession>A0A0E9UCJ9</accession>
<proteinExistence type="predicted"/>
<organism evidence="1">
    <name type="scientific">Anguilla anguilla</name>
    <name type="common">European freshwater eel</name>
    <name type="synonym">Muraena anguilla</name>
    <dbReference type="NCBI Taxonomy" id="7936"/>
    <lineage>
        <taxon>Eukaryota</taxon>
        <taxon>Metazoa</taxon>
        <taxon>Chordata</taxon>
        <taxon>Craniata</taxon>
        <taxon>Vertebrata</taxon>
        <taxon>Euteleostomi</taxon>
        <taxon>Actinopterygii</taxon>
        <taxon>Neopterygii</taxon>
        <taxon>Teleostei</taxon>
        <taxon>Anguilliformes</taxon>
        <taxon>Anguillidae</taxon>
        <taxon>Anguilla</taxon>
    </lineage>
</organism>
<name>A0A0E9UCJ9_ANGAN</name>
<dbReference type="EMBL" id="GBXM01045642">
    <property type="protein sequence ID" value="JAH62935.1"/>
    <property type="molecule type" value="Transcribed_RNA"/>
</dbReference>
<reference evidence="1" key="2">
    <citation type="journal article" date="2015" name="Fish Shellfish Immunol.">
        <title>Early steps in the European eel (Anguilla anguilla)-Vibrio vulnificus interaction in the gills: Role of the RtxA13 toxin.</title>
        <authorList>
            <person name="Callol A."/>
            <person name="Pajuelo D."/>
            <person name="Ebbesson L."/>
            <person name="Teles M."/>
            <person name="MacKenzie S."/>
            <person name="Amaro C."/>
        </authorList>
    </citation>
    <scope>NUCLEOTIDE SEQUENCE</scope>
</reference>
<dbReference type="AlphaFoldDB" id="A0A0E9UCJ9"/>